<evidence type="ECO:0000256" key="1">
    <source>
        <dbReference type="SAM" id="Coils"/>
    </source>
</evidence>
<organism evidence="3 4">
    <name type="scientific">Orchesella dallaii</name>
    <dbReference type="NCBI Taxonomy" id="48710"/>
    <lineage>
        <taxon>Eukaryota</taxon>
        <taxon>Metazoa</taxon>
        <taxon>Ecdysozoa</taxon>
        <taxon>Arthropoda</taxon>
        <taxon>Hexapoda</taxon>
        <taxon>Collembola</taxon>
        <taxon>Entomobryomorpha</taxon>
        <taxon>Entomobryoidea</taxon>
        <taxon>Orchesellidae</taxon>
        <taxon>Orchesellinae</taxon>
        <taxon>Orchesella</taxon>
    </lineage>
</organism>
<evidence type="ECO:0000313" key="4">
    <source>
        <dbReference type="Proteomes" id="UP001642540"/>
    </source>
</evidence>
<gene>
    <name evidence="3" type="ORF">ODALV1_LOCUS24067</name>
</gene>
<feature type="compositionally biased region" description="Polar residues" evidence="2">
    <location>
        <begin position="153"/>
        <end position="168"/>
    </location>
</feature>
<dbReference type="Proteomes" id="UP001642540">
    <property type="component" value="Unassembled WGS sequence"/>
</dbReference>
<feature type="coiled-coil region" evidence="1">
    <location>
        <begin position="70"/>
        <end position="146"/>
    </location>
</feature>
<evidence type="ECO:0000256" key="2">
    <source>
        <dbReference type="SAM" id="MobiDB-lite"/>
    </source>
</evidence>
<name>A0ABP1RMY8_9HEXA</name>
<feature type="region of interest" description="Disordered" evidence="2">
    <location>
        <begin position="152"/>
        <end position="209"/>
    </location>
</feature>
<feature type="compositionally biased region" description="Low complexity" evidence="2">
    <location>
        <begin position="271"/>
        <end position="284"/>
    </location>
</feature>
<keyword evidence="1" id="KW-0175">Coiled coil</keyword>
<reference evidence="3 4" key="1">
    <citation type="submission" date="2024-08" db="EMBL/GenBank/DDBJ databases">
        <authorList>
            <person name="Cucini C."/>
            <person name="Frati F."/>
        </authorList>
    </citation>
    <scope>NUCLEOTIDE SEQUENCE [LARGE SCALE GENOMIC DNA]</scope>
</reference>
<sequence>MEKVLLIKGGVLNMEEGQNFDSEVPLDEKTQAEQEARAQPYEQFHNVPEEKLLRIIHHFQDVRKQNISLVANKEEMKTELKARVEFQKEQNSNYYATVMRLEEEKEDLEKEKMEAEIDHDNCKKKLDELKKRLGLHEAQKKKAIVQRILYAKSSHQPNPQQQRATSTDEYGAGPRTSSSSDNPVEVPVPTARPPVKSSKSSQKEPVRRVDVSIQVDLEQEEEDERLLKASLAIANVNSETDNLSLLARIAAIRGSITVTRSPQQQAVPVPAATEAGLGATEGPQ</sequence>
<comment type="caution">
    <text evidence="3">The sequence shown here is derived from an EMBL/GenBank/DDBJ whole genome shotgun (WGS) entry which is preliminary data.</text>
</comment>
<accession>A0ABP1RMY8</accession>
<feature type="region of interest" description="Disordered" evidence="2">
    <location>
        <begin position="262"/>
        <end position="284"/>
    </location>
</feature>
<evidence type="ECO:0000313" key="3">
    <source>
        <dbReference type="EMBL" id="CAL8131192.1"/>
    </source>
</evidence>
<dbReference type="EMBL" id="CAXLJM020000086">
    <property type="protein sequence ID" value="CAL8131192.1"/>
    <property type="molecule type" value="Genomic_DNA"/>
</dbReference>
<protein>
    <submittedName>
        <fullName evidence="3">Uncharacterized protein</fullName>
    </submittedName>
</protein>
<proteinExistence type="predicted"/>
<keyword evidence="4" id="KW-1185">Reference proteome</keyword>